<name>A0ABR4JEY3_9EURO</name>
<keyword evidence="2" id="KW-0472">Membrane</keyword>
<accession>A0ABR4JEY3</accession>
<sequence length="348" mass="40333">MAADTTLKAPPTPSQSSQPQKDNSLVPPFSQSASIRSHGQYTHPAGVNFQHSLIKPCEELQSYLTFQLTTPKLNRIHHLLWLAGLPRPARPLHRQKLMKRLVTLTESPDEHLVWTPGYILIKPVPEYLLDFEFWVKEICPHPELHAFACGLLLSYAWLITSVIDFQMAKDERILPGDVTWEAWTLLIREFLHWMENHNHRSNAGAQSEPSINRRYEFGELRLSRLNSLYRLTPSTFSVRNLVFGFMPRSTWYKAFFERNFSWILAVLVYMSVLLSAMQVGLATDGLQGNRVFQRFCTVFTLGSIFFTVILVGIIVTLWTLLFLYHLGFTLMYYRQMKRERQAQFGRGP</sequence>
<dbReference type="EMBL" id="JBFXLR010000083">
    <property type="protein sequence ID" value="KAL2838594.1"/>
    <property type="molecule type" value="Genomic_DNA"/>
</dbReference>
<keyword evidence="2" id="KW-1133">Transmembrane helix</keyword>
<dbReference type="Proteomes" id="UP001610444">
    <property type="component" value="Unassembled WGS sequence"/>
</dbReference>
<gene>
    <name evidence="3" type="ORF">BJX68DRAFT_211478</name>
</gene>
<feature type="transmembrane region" description="Helical" evidence="2">
    <location>
        <begin position="301"/>
        <end position="333"/>
    </location>
</feature>
<evidence type="ECO:0000256" key="2">
    <source>
        <dbReference type="SAM" id="Phobius"/>
    </source>
</evidence>
<evidence type="ECO:0000256" key="1">
    <source>
        <dbReference type="SAM" id="MobiDB-lite"/>
    </source>
</evidence>
<dbReference type="RefSeq" id="XP_070893106.1">
    <property type="nucleotide sequence ID" value="XM_071037732.1"/>
</dbReference>
<dbReference type="PANTHER" id="PTHR34414">
    <property type="entry name" value="HET DOMAIN-CONTAINING PROTEIN-RELATED"/>
    <property type="match status" value="1"/>
</dbReference>
<comment type="caution">
    <text evidence="3">The sequence shown here is derived from an EMBL/GenBank/DDBJ whole genome shotgun (WGS) entry which is preliminary data.</text>
</comment>
<proteinExistence type="predicted"/>
<dbReference type="PANTHER" id="PTHR34414:SF1">
    <property type="entry name" value="SUBTILISIN-LIKE SERINE PROTEASE"/>
    <property type="match status" value="1"/>
</dbReference>
<keyword evidence="4" id="KW-1185">Reference proteome</keyword>
<feature type="transmembrane region" description="Helical" evidence="2">
    <location>
        <begin position="260"/>
        <end position="281"/>
    </location>
</feature>
<dbReference type="InterPro" id="IPR046536">
    <property type="entry name" value="DUF6601"/>
</dbReference>
<organism evidence="3 4">
    <name type="scientific">Aspergillus pseudodeflectus</name>
    <dbReference type="NCBI Taxonomy" id="176178"/>
    <lineage>
        <taxon>Eukaryota</taxon>
        <taxon>Fungi</taxon>
        <taxon>Dikarya</taxon>
        <taxon>Ascomycota</taxon>
        <taxon>Pezizomycotina</taxon>
        <taxon>Eurotiomycetes</taxon>
        <taxon>Eurotiomycetidae</taxon>
        <taxon>Eurotiales</taxon>
        <taxon>Aspergillaceae</taxon>
        <taxon>Aspergillus</taxon>
        <taxon>Aspergillus subgen. Nidulantes</taxon>
    </lineage>
</organism>
<dbReference type="GeneID" id="98152896"/>
<keyword evidence="2" id="KW-0812">Transmembrane</keyword>
<dbReference type="Pfam" id="PF20246">
    <property type="entry name" value="DUF6601"/>
    <property type="match status" value="1"/>
</dbReference>
<protein>
    <submittedName>
        <fullName evidence="3">Uncharacterized protein</fullName>
    </submittedName>
</protein>
<evidence type="ECO:0000313" key="3">
    <source>
        <dbReference type="EMBL" id="KAL2838594.1"/>
    </source>
</evidence>
<feature type="region of interest" description="Disordered" evidence="1">
    <location>
        <begin position="1"/>
        <end position="29"/>
    </location>
</feature>
<reference evidence="3 4" key="1">
    <citation type="submission" date="2024-07" db="EMBL/GenBank/DDBJ databases">
        <title>Section-level genome sequencing and comparative genomics of Aspergillus sections Usti and Cavernicolus.</title>
        <authorList>
            <consortium name="Lawrence Berkeley National Laboratory"/>
            <person name="Nybo J.L."/>
            <person name="Vesth T.C."/>
            <person name="Theobald S."/>
            <person name="Frisvad J.C."/>
            <person name="Larsen T.O."/>
            <person name="Kjaerboelling I."/>
            <person name="Rothschild-Mancinelli K."/>
            <person name="Lyhne E.K."/>
            <person name="Kogle M.E."/>
            <person name="Barry K."/>
            <person name="Clum A."/>
            <person name="Na H."/>
            <person name="Ledsgaard L."/>
            <person name="Lin J."/>
            <person name="Lipzen A."/>
            <person name="Kuo A."/>
            <person name="Riley R."/>
            <person name="Mondo S."/>
            <person name="LaButti K."/>
            <person name="Haridas S."/>
            <person name="Pangalinan J."/>
            <person name="Salamov A.A."/>
            <person name="Simmons B.A."/>
            <person name="Magnuson J.K."/>
            <person name="Chen J."/>
            <person name="Drula E."/>
            <person name="Henrissat B."/>
            <person name="Wiebenga A."/>
            <person name="Lubbers R.J."/>
            <person name="Gomes A.C."/>
            <person name="Macurrencykelacurrency M.R."/>
            <person name="Stajich J."/>
            <person name="Grigoriev I.V."/>
            <person name="Mortensen U.H."/>
            <person name="De vries R.P."/>
            <person name="Baker S.E."/>
            <person name="Andersen M.R."/>
        </authorList>
    </citation>
    <scope>NUCLEOTIDE SEQUENCE [LARGE SCALE GENOMIC DNA]</scope>
    <source>
        <strain evidence="3 4">CBS 756.74</strain>
    </source>
</reference>
<evidence type="ECO:0000313" key="4">
    <source>
        <dbReference type="Proteomes" id="UP001610444"/>
    </source>
</evidence>